<protein>
    <submittedName>
        <fullName evidence="3">Enoyl CoA hydratase domain containing 2</fullName>
    </submittedName>
</protein>
<dbReference type="CDD" id="cd06558">
    <property type="entry name" value="crotonase-like"/>
    <property type="match status" value="1"/>
</dbReference>
<dbReference type="PROSITE" id="PS00166">
    <property type="entry name" value="ENOYL_COA_HYDRATASE"/>
    <property type="match status" value="1"/>
</dbReference>
<evidence type="ECO:0000256" key="1">
    <source>
        <dbReference type="ARBA" id="ARBA00005254"/>
    </source>
</evidence>
<dbReference type="PANTHER" id="PTHR43802:SF1">
    <property type="entry name" value="IP11341P-RELATED"/>
    <property type="match status" value="1"/>
</dbReference>
<evidence type="ECO:0000313" key="3">
    <source>
        <dbReference type="WBParaSite" id="ECPE_0000546301-mRNA-1"/>
    </source>
</evidence>
<comment type="similarity">
    <text evidence="1 2">Belongs to the enoyl-CoA hydratase/isomerase family.</text>
</comment>
<dbReference type="AlphaFoldDB" id="A0A183AER5"/>
<dbReference type="InterPro" id="IPR018376">
    <property type="entry name" value="Enoyl-CoA_hyd/isom_CS"/>
</dbReference>
<dbReference type="InterPro" id="IPR029045">
    <property type="entry name" value="ClpP/crotonase-like_dom_sf"/>
</dbReference>
<organism evidence="3">
    <name type="scientific">Echinostoma caproni</name>
    <dbReference type="NCBI Taxonomy" id="27848"/>
    <lineage>
        <taxon>Eukaryota</taxon>
        <taxon>Metazoa</taxon>
        <taxon>Spiralia</taxon>
        <taxon>Lophotrochozoa</taxon>
        <taxon>Platyhelminthes</taxon>
        <taxon>Trematoda</taxon>
        <taxon>Digenea</taxon>
        <taxon>Plagiorchiida</taxon>
        <taxon>Echinostomata</taxon>
        <taxon>Echinostomatoidea</taxon>
        <taxon>Echinostomatidae</taxon>
        <taxon>Echinostoma</taxon>
    </lineage>
</organism>
<name>A0A183AER5_9TREM</name>
<dbReference type="PANTHER" id="PTHR43802">
    <property type="entry name" value="ENOYL-COA HYDRATASE"/>
    <property type="match status" value="1"/>
</dbReference>
<accession>A0A183AER5</accession>
<dbReference type="InterPro" id="IPR001753">
    <property type="entry name" value="Enoyl-CoA_hydra/iso"/>
</dbReference>
<dbReference type="GO" id="GO:0003824">
    <property type="term" value="F:catalytic activity"/>
    <property type="evidence" value="ECO:0007669"/>
    <property type="project" value="InterPro"/>
</dbReference>
<dbReference type="Gene3D" id="3.90.226.10">
    <property type="entry name" value="2-enoyl-CoA Hydratase, Chain A, domain 1"/>
    <property type="match status" value="1"/>
</dbReference>
<dbReference type="SUPFAM" id="SSF52096">
    <property type="entry name" value="ClpP/crotonase"/>
    <property type="match status" value="1"/>
</dbReference>
<sequence>LGRLLLIGLNRPQHRNTIDRVTANQLTRIVQEEFEADPTVYGGVLYGCGEDFCTGLDRDELLTSQTACLNRYGLDENSSDGPMGPTRMHLSKPLIAAITGKAIGGGLELALACDLRVAETDSVLGLHPRKYCLPMMDMGAQRLPALIGLSRALDLVLTGRSLTGAEGLQFGLINRLAKPGTAAPHLGGGPLTLCRIVGNVSAIGIAVDLVNTMCNLPGQAALRADRNATIQAANSDRCEAMQNFRLAMRAMSLEGLPGLFHFVSLV</sequence>
<dbReference type="WBParaSite" id="ECPE_0000546301-mRNA-1">
    <property type="protein sequence ID" value="ECPE_0000546301-mRNA-1"/>
    <property type="gene ID" value="ECPE_0000546301"/>
</dbReference>
<evidence type="ECO:0000256" key="2">
    <source>
        <dbReference type="RuleBase" id="RU003707"/>
    </source>
</evidence>
<dbReference type="Pfam" id="PF00378">
    <property type="entry name" value="ECH_1"/>
    <property type="match status" value="1"/>
</dbReference>
<reference evidence="3" key="1">
    <citation type="submission" date="2016-06" db="UniProtKB">
        <authorList>
            <consortium name="WormBaseParasite"/>
        </authorList>
    </citation>
    <scope>IDENTIFICATION</scope>
</reference>
<proteinExistence type="inferred from homology"/>